<dbReference type="Proteomes" id="UP000287651">
    <property type="component" value="Unassembled WGS sequence"/>
</dbReference>
<evidence type="ECO:0000313" key="3">
    <source>
        <dbReference type="Proteomes" id="UP000287651"/>
    </source>
</evidence>
<dbReference type="EMBL" id="AMZH03007558">
    <property type="protein sequence ID" value="RRT61040.1"/>
    <property type="molecule type" value="Genomic_DNA"/>
</dbReference>
<evidence type="ECO:0000256" key="1">
    <source>
        <dbReference type="SAM" id="MobiDB-lite"/>
    </source>
</evidence>
<feature type="compositionally biased region" description="Basic and acidic residues" evidence="1">
    <location>
        <begin position="1"/>
        <end position="12"/>
    </location>
</feature>
<comment type="caution">
    <text evidence="2">The sequence shown here is derived from an EMBL/GenBank/DDBJ whole genome shotgun (WGS) entry which is preliminary data.</text>
</comment>
<reference evidence="2 3" key="1">
    <citation type="journal article" date="2014" name="Agronomy (Basel)">
        <title>A Draft Genome Sequence for Ensete ventricosum, the Drought-Tolerant Tree Against Hunger.</title>
        <authorList>
            <person name="Harrison J."/>
            <person name="Moore K.A."/>
            <person name="Paszkiewicz K."/>
            <person name="Jones T."/>
            <person name="Grant M."/>
            <person name="Ambacheew D."/>
            <person name="Muzemil S."/>
            <person name="Studholme D.J."/>
        </authorList>
    </citation>
    <scope>NUCLEOTIDE SEQUENCE [LARGE SCALE GENOMIC DNA]</scope>
</reference>
<proteinExistence type="predicted"/>
<protein>
    <submittedName>
        <fullName evidence="2">Uncharacterized protein</fullName>
    </submittedName>
</protein>
<feature type="compositionally biased region" description="Basic residues" evidence="1">
    <location>
        <begin position="105"/>
        <end position="114"/>
    </location>
</feature>
<organism evidence="2 3">
    <name type="scientific">Ensete ventricosum</name>
    <name type="common">Abyssinian banana</name>
    <name type="synonym">Musa ensete</name>
    <dbReference type="NCBI Taxonomy" id="4639"/>
    <lineage>
        <taxon>Eukaryota</taxon>
        <taxon>Viridiplantae</taxon>
        <taxon>Streptophyta</taxon>
        <taxon>Embryophyta</taxon>
        <taxon>Tracheophyta</taxon>
        <taxon>Spermatophyta</taxon>
        <taxon>Magnoliopsida</taxon>
        <taxon>Liliopsida</taxon>
        <taxon>Zingiberales</taxon>
        <taxon>Musaceae</taxon>
        <taxon>Ensete</taxon>
    </lineage>
</organism>
<accession>A0A426ZAM2</accession>
<feature type="region of interest" description="Disordered" evidence="1">
    <location>
        <begin position="78"/>
        <end position="97"/>
    </location>
</feature>
<dbReference type="AlphaFoldDB" id="A0A426ZAM2"/>
<feature type="region of interest" description="Disordered" evidence="1">
    <location>
        <begin position="1"/>
        <end position="34"/>
    </location>
</feature>
<sequence>MSERLIAVERGRTLQKGGAQRTLRNQQGKERLVGDQIRRQQHRIDLEDNLVEVNIPDGDAALAAGREGPVTLGRGARTVEEVEEQPQKKPAADWRASARDAMEIKKRKGSHSRRLPLGSAEGGEAARQVAVRRALAAATHGRTRWSRAI</sequence>
<name>A0A426ZAM2_ENSVE</name>
<gene>
    <name evidence="2" type="ORF">B296_00021700</name>
</gene>
<feature type="region of interest" description="Disordered" evidence="1">
    <location>
        <begin position="104"/>
        <end position="125"/>
    </location>
</feature>
<evidence type="ECO:0000313" key="2">
    <source>
        <dbReference type="EMBL" id="RRT61040.1"/>
    </source>
</evidence>